<dbReference type="Proteomes" id="UP001310890">
    <property type="component" value="Unassembled WGS sequence"/>
</dbReference>
<organism evidence="2 3">
    <name type="scientific">Meristemomyces frigidus</name>
    <dbReference type="NCBI Taxonomy" id="1508187"/>
    <lineage>
        <taxon>Eukaryota</taxon>
        <taxon>Fungi</taxon>
        <taxon>Dikarya</taxon>
        <taxon>Ascomycota</taxon>
        <taxon>Pezizomycotina</taxon>
        <taxon>Dothideomycetes</taxon>
        <taxon>Dothideomycetidae</taxon>
        <taxon>Mycosphaerellales</taxon>
        <taxon>Teratosphaeriaceae</taxon>
        <taxon>Meristemomyces</taxon>
    </lineage>
</organism>
<dbReference type="Pfam" id="PF00294">
    <property type="entry name" value="PfkB"/>
    <property type="match status" value="1"/>
</dbReference>
<evidence type="ECO:0000313" key="2">
    <source>
        <dbReference type="EMBL" id="KAK5115739.1"/>
    </source>
</evidence>
<accession>A0AAN7TTI1</accession>
<gene>
    <name evidence="2" type="ORF">LTR62_000828</name>
</gene>
<dbReference type="Gene3D" id="3.40.1190.20">
    <property type="match status" value="1"/>
</dbReference>
<dbReference type="PANTHER" id="PTHR47098">
    <property type="entry name" value="PROTEIN MAK32"/>
    <property type="match status" value="1"/>
</dbReference>
<dbReference type="EMBL" id="JAVRRL010000011">
    <property type="protein sequence ID" value="KAK5115739.1"/>
    <property type="molecule type" value="Genomic_DNA"/>
</dbReference>
<proteinExistence type="predicted"/>
<evidence type="ECO:0000259" key="1">
    <source>
        <dbReference type="Pfam" id="PF00294"/>
    </source>
</evidence>
<dbReference type="SUPFAM" id="SSF53613">
    <property type="entry name" value="Ribokinase-like"/>
    <property type="match status" value="1"/>
</dbReference>
<reference evidence="2" key="1">
    <citation type="submission" date="2023-08" db="EMBL/GenBank/DDBJ databases">
        <title>Black Yeasts Isolated from many extreme environments.</title>
        <authorList>
            <person name="Coleine C."/>
            <person name="Stajich J.E."/>
            <person name="Selbmann L."/>
        </authorList>
    </citation>
    <scope>NUCLEOTIDE SEQUENCE</scope>
    <source>
        <strain evidence="2">CCFEE 5401</strain>
    </source>
</reference>
<sequence>MTPPRLIALGNGVWLDEICTEGKAPIKDVPGGSITYSVLGARLFTPLDPKTITLMFNAGHDFPEDLITLFRGWSIDLVVNHVLDRPSARGRVFYENANANRKGFERLTEPLPVNVKQLERYPDCLQSQAFHFFGSANYLQAQVNDLLHLRKGVVAEGCTPALPLIVWEPHAKSCLPATLQQHLDAMKFVDVFSPNHEELHSFWGNPIPFDRLLVEREAAAFVQAGIGPRGDGCIIVRAAGAGVLAMSETIAPRWLPSYYKPDSERIFDPTGAGNAFLGGFIIGLQNTGDRLQAIHHGQVAASFALEQVGVPSHNGEGADERWNGEKVSERLAKYQGRLQASLTVLMCT</sequence>
<dbReference type="InterPro" id="IPR029056">
    <property type="entry name" value="Ribokinase-like"/>
</dbReference>
<comment type="caution">
    <text evidence="2">The sequence shown here is derived from an EMBL/GenBank/DDBJ whole genome shotgun (WGS) entry which is preliminary data.</text>
</comment>
<dbReference type="PANTHER" id="PTHR47098:SF1">
    <property type="entry name" value="PFKB FAMILY CARBOHYDRATE KINASE SUPERFAMILY (AFU_ORTHOLOGUE AFUA_4G09500)"/>
    <property type="match status" value="1"/>
</dbReference>
<feature type="domain" description="Carbohydrate kinase PfkB" evidence="1">
    <location>
        <begin position="175"/>
        <end position="310"/>
    </location>
</feature>
<protein>
    <recommendedName>
        <fullName evidence="1">Carbohydrate kinase PfkB domain-containing protein</fullName>
    </recommendedName>
</protein>
<evidence type="ECO:0000313" key="3">
    <source>
        <dbReference type="Proteomes" id="UP001310890"/>
    </source>
</evidence>
<dbReference type="AlphaFoldDB" id="A0AAN7TTI1"/>
<dbReference type="InterPro" id="IPR011611">
    <property type="entry name" value="PfkB_dom"/>
</dbReference>
<name>A0AAN7TTI1_9PEZI</name>